<sequence length="970" mass="109033">MLDWAGIPPDESPRKGGPVGPYQQSLRLELYKKASEFLLENGAAYRCFCTPQRLELLKKDALRNRQTPRYDNRCRHLSSERVAEKLSQRSDYVVRFRLKEGVEPFHDLVYGWSKHEVATVEGDPVILKGDGFPTYHLANVVDDHHMGISHVLRGTEWLTSTSKHLLIYRACGWDPPRFGHLPLLLNKDGSKLSKRQGDIFLEHFVQDGCLPEALLDIVTNCGSGFAGNQMGRTLEELILEFDVGRITTHSALLDLDKLLEFNRIHLIQQIGDERLRRKLVTELQTKVEQVYGDRLVDREVLEKDYVERVLLLRKGHISRLKNLVAPEYSYLWVRPSVSREQLQTISAEVDEIGKLVIGLMEGQTAALTTEGLNEDLRGLQEQTRGTKYSSMMKLLRLALSGQQVILPAFPPPNPTPLTQQRKRTFVQLYLNVTPSIAPRLLAHKIQSPQEMEALHALTVLETCVNNCGERFHNEVAKFRFLNELIKVLSPKYLGTWSAEKVKSRVIEIMFSWTVWFPQEVKIRDAYQMLKKQGVIKQDPKLLEDKILPPPSPRPKNSIFDVDEEKSKLLARLLKSNHPEDLQAANRLIKSMIKEEQEKSAKVSKRLNAIDEVHSSVKRLGEMLTSYKRQELPKSDLQILQSLFERCEKLRPLLFRLASETTEDDEALAEILQANDKLTQALDLYRQVGVGCDQGRRSSVTISTDASAPRSPLGSTRSYTLIDFSELGSTFESLSEQSVNATAAAQHSSASAFLLDEELMSLGRDEIPYVISSVNVSYLNVFPSRNLPPVQLSPAGLPSSLAADALFSDPAYELKPAAPSQPAAHDAALANLFVPLTSITPSHIPPVTVYDQDGFKVMIHFSRDLAPGRPDVLVMVLSMLSTSTQPIKDIVFQAAVPKVMRVKLQPATGSELPAFSPLLPPAVISQVLLLANPHKDPIRLRYKLMFTQGERPFSEVGEVTGFPEAELWGRS</sequence>
<keyword evidence="12" id="KW-0333">Golgi apparatus</keyword>
<dbReference type="InterPro" id="IPR008152">
    <property type="entry name" value="Clathrin_a/b/g-adaptin_app_Ig"/>
</dbReference>
<dbReference type="Pfam" id="PF00749">
    <property type="entry name" value="tRNA-synt_1c"/>
    <property type="match status" value="1"/>
</dbReference>
<evidence type="ECO:0000256" key="12">
    <source>
        <dbReference type="ARBA" id="ARBA00023034"/>
    </source>
</evidence>
<dbReference type="InterPro" id="IPR008942">
    <property type="entry name" value="ENTH_VHS"/>
</dbReference>
<dbReference type="GO" id="GO:0043130">
    <property type="term" value="F:ubiquitin binding"/>
    <property type="evidence" value="ECO:0007669"/>
    <property type="project" value="InterPro"/>
</dbReference>
<dbReference type="GO" id="GO:0031267">
    <property type="term" value="F:small GTPase binding"/>
    <property type="evidence" value="ECO:0007669"/>
    <property type="project" value="InterPro"/>
</dbReference>
<dbReference type="SUPFAM" id="SSF89009">
    <property type="entry name" value="GAT-like domain"/>
    <property type="match status" value="1"/>
</dbReference>
<evidence type="ECO:0000256" key="9">
    <source>
        <dbReference type="ARBA" id="ARBA00022843"/>
    </source>
</evidence>
<dbReference type="PANTHER" id="PTHR45905">
    <property type="entry name" value="GOLGI-LOCALIZED, GAMMA-ADAPTIN EAR CONTAINING, ARF BINDING PROTEIN"/>
    <property type="match status" value="1"/>
</dbReference>
<keyword evidence="8 15" id="KW-0067">ATP-binding</keyword>
<dbReference type="Pfam" id="PF02883">
    <property type="entry name" value="Alpha_adaptinC2"/>
    <property type="match status" value="1"/>
</dbReference>
<dbReference type="Gene3D" id="1.20.5.170">
    <property type="match status" value="1"/>
</dbReference>
<dbReference type="SMART" id="SM00288">
    <property type="entry name" value="VHS"/>
    <property type="match status" value="1"/>
</dbReference>
<evidence type="ECO:0000259" key="16">
    <source>
        <dbReference type="PROSITE" id="PS50179"/>
    </source>
</evidence>
<dbReference type="GO" id="GO:0005802">
    <property type="term" value="C:trans-Golgi network"/>
    <property type="evidence" value="ECO:0007669"/>
    <property type="project" value="InterPro"/>
</dbReference>
<dbReference type="GO" id="GO:0000049">
    <property type="term" value="F:tRNA binding"/>
    <property type="evidence" value="ECO:0007669"/>
    <property type="project" value="InterPro"/>
</dbReference>
<evidence type="ECO:0000259" key="18">
    <source>
        <dbReference type="PROSITE" id="PS50909"/>
    </source>
</evidence>
<dbReference type="InterPro" id="IPR020058">
    <property type="entry name" value="Glu/Gln-tRNA-synth_Ib_cat-dom"/>
</dbReference>
<dbReference type="FunFam" id="2.60.40.1230:FF:000001">
    <property type="entry name" value="ADP-ribosylation factor-binding protein GGA1 isoform 1"/>
    <property type="match status" value="1"/>
</dbReference>
<keyword evidence="6 15" id="KW-0547">Nucleotide-binding</keyword>
<dbReference type="GO" id="GO:0006886">
    <property type="term" value="P:intracellular protein transport"/>
    <property type="evidence" value="ECO:0007669"/>
    <property type="project" value="InterPro"/>
</dbReference>
<dbReference type="InterPro" id="IPR002014">
    <property type="entry name" value="VHS_dom"/>
</dbReference>
<dbReference type="Gene3D" id="1.25.40.90">
    <property type="match status" value="1"/>
</dbReference>
<dbReference type="Gene3D" id="3.40.50.620">
    <property type="entry name" value="HUPs"/>
    <property type="match status" value="1"/>
</dbReference>
<dbReference type="GO" id="GO:0006893">
    <property type="term" value="P:Golgi to plasma membrane transport"/>
    <property type="evidence" value="ECO:0007669"/>
    <property type="project" value="TreeGrafter"/>
</dbReference>
<evidence type="ECO:0000256" key="3">
    <source>
        <dbReference type="ARBA" id="ARBA00008099"/>
    </source>
</evidence>
<dbReference type="GO" id="GO:0035091">
    <property type="term" value="F:phosphatidylinositol binding"/>
    <property type="evidence" value="ECO:0007669"/>
    <property type="project" value="InterPro"/>
</dbReference>
<evidence type="ECO:0000256" key="14">
    <source>
        <dbReference type="ARBA" id="ARBA00023146"/>
    </source>
</evidence>
<dbReference type="InterPro" id="IPR038425">
    <property type="entry name" value="GAT_sf"/>
</dbReference>
<evidence type="ECO:0000256" key="4">
    <source>
        <dbReference type="ARBA" id="ARBA00022448"/>
    </source>
</evidence>
<reference evidence="20" key="1">
    <citation type="journal article" date="2013" name="Nat. Genet.">
        <title>The draft genomes of soft-shell turtle and green sea turtle yield insights into the development and evolution of the turtle-specific body plan.</title>
        <authorList>
            <person name="Wang Z."/>
            <person name="Pascual-Anaya J."/>
            <person name="Zadissa A."/>
            <person name="Li W."/>
            <person name="Niimura Y."/>
            <person name="Huang Z."/>
            <person name="Li C."/>
            <person name="White S."/>
            <person name="Xiong Z."/>
            <person name="Fang D."/>
            <person name="Wang B."/>
            <person name="Ming Y."/>
            <person name="Chen Y."/>
            <person name="Zheng Y."/>
            <person name="Kuraku S."/>
            <person name="Pignatelli M."/>
            <person name="Herrero J."/>
            <person name="Beal K."/>
            <person name="Nozawa M."/>
            <person name="Li Q."/>
            <person name="Wang J."/>
            <person name="Zhang H."/>
            <person name="Yu L."/>
            <person name="Shigenobu S."/>
            <person name="Wang J."/>
            <person name="Liu J."/>
            <person name="Flicek P."/>
            <person name="Searle S."/>
            <person name="Wang J."/>
            <person name="Kuratani S."/>
            <person name="Yin Y."/>
            <person name="Aken B."/>
            <person name="Zhang G."/>
            <person name="Irie N."/>
        </authorList>
    </citation>
    <scope>NUCLEOTIDE SEQUENCE [LARGE SCALE GENOMIC DNA]</scope>
</reference>
<dbReference type="PROSITE" id="PS50179">
    <property type="entry name" value="VHS"/>
    <property type="match status" value="1"/>
</dbReference>
<keyword evidence="4" id="KW-0813">Transport</keyword>
<dbReference type="SUPFAM" id="SSF49348">
    <property type="entry name" value="Clathrin adaptor appendage domain"/>
    <property type="match status" value="1"/>
</dbReference>
<keyword evidence="10 15" id="KW-0648">Protein biosynthesis</keyword>
<comment type="subcellular location">
    <subcellularLocation>
        <location evidence="2">Early endosome membrane</location>
        <topology evidence="2">Peripheral membrane protein</topology>
    </subcellularLocation>
    <subcellularLocation>
        <location evidence="1">Golgi apparatus</location>
        <location evidence="1">trans-Golgi network membrane</location>
        <topology evidence="1">Peripheral membrane protein</topology>
    </subcellularLocation>
</comment>
<evidence type="ECO:0000256" key="13">
    <source>
        <dbReference type="ARBA" id="ARBA00023136"/>
    </source>
</evidence>
<dbReference type="EMBL" id="KB523472">
    <property type="protein sequence ID" value="EMP36932.1"/>
    <property type="molecule type" value="Genomic_DNA"/>
</dbReference>
<dbReference type="FunFam" id="1.20.5.170:FF:000023">
    <property type="entry name" value="ADP-ribosylation factor-binding protein GGA3 isoform X1"/>
    <property type="match status" value="1"/>
</dbReference>
<dbReference type="InterPro" id="IPR008925">
    <property type="entry name" value="aa_tRNA-synth_I_cd-bd_sf"/>
</dbReference>
<keyword evidence="13" id="KW-0472">Membrane</keyword>
<keyword evidence="20" id="KW-1185">Reference proteome</keyword>
<protein>
    <submittedName>
        <fullName evidence="19">Putative glutamyl-tRNA synthetase</fullName>
    </submittedName>
</protein>
<keyword evidence="14 15" id="KW-0030">Aminoacyl-tRNA synthetase</keyword>
<proteinExistence type="inferred from homology"/>
<keyword evidence="11" id="KW-0653">Protein transport</keyword>
<evidence type="ECO:0000256" key="2">
    <source>
        <dbReference type="ARBA" id="ARBA00004220"/>
    </source>
</evidence>
<dbReference type="SMART" id="SM00809">
    <property type="entry name" value="Alpha_adaptinC2"/>
    <property type="match status" value="1"/>
</dbReference>
<name>M7C8M9_CHEMY</name>
<dbReference type="InterPro" id="IPR008153">
    <property type="entry name" value="GAE_dom"/>
</dbReference>
<comment type="similarity">
    <text evidence="3">Belongs to the GGA protein family.</text>
</comment>
<dbReference type="Proteomes" id="UP000031443">
    <property type="component" value="Unassembled WGS sequence"/>
</dbReference>
<gene>
    <name evidence="19" type="ORF">UY3_05912</name>
</gene>
<feature type="domain" description="GAE" evidence="17">
    <location>
        <begin position="841"/>
        <end position="962"/>
    </location>
</feature>
<keyword evidence="7" id="KW-0967">Endosome</keyword>
<dbReference type="Pfam" id="PF18308">
    <property type="entry name" value="GGA_N-GAT"/>
    <property type="match status" value="1"/>
</dbReference>
<dbReference type="AlphaFoldDB" id="M7C8M9"/>
<dbReference type="Pfam" id="PF00790">
    <property type="entry name" value="VHS"/>
    <property type="match status" value="1"/>
</dbReference>
<dbReference type="SUPFAM" id="SSF48464">
    <property type="entry name" value="ENTH/VHS domain"/>
    <property type="match status" value="1"/>
</dbReference>
<dbReference type="InterPro" id="IPR004152">
    <property type="entry name" value="GAT_dom"/>
</dbReference>
<keyword evidence="5 15" id="KW-0436">Ligase</keyword>
<dbReference type="GO" id="GO:0034394">
    <property type="term" value="P:protein localization to cell surface"/>
    <property type="evidence" value="ECO:0007669"/>
    <property type="project" value="TreeGrafter"/>
</dbReference>
<dbReference type="PROSITE" id="PS50180">
    <property type="entry name" value="GAE"/>
    <property type="match status" value="1"/>
</dbReference>
<evidence type="ECO:0000256" key="5">
    <source>
        <dbReference type="ARBA" id="ARBA00022598"/>
    </source>
</evidence>
<feature type="domain" description="GAT" evidence="18">
    <location>
        <begin position="562"/>
        <end position="689"/>
    </location>
</feature>
<feature type="domain" description="VHS" evidence="16">
    <location>
        <begin position="434"/>
        <end position="537"/>
    </location>
</feature>
<evidence type="ECO:0000313" key="20">
    <source>
        <dbReference type="Proteomes" id="UP000031443"/>
    </source>
</evidence>
<dbReference type="GO" id="GO:0004812">
    <property type="term" value="F:aminoacyl-tRNA ligase activity"/>
    <property type="evidence" value="ECO:0007669"/>
    <property type="project" value="UniProtKB-KW"/>
</dbReference>
<dbReference type="PANTHER" id="PTHR45905:SF2">
    <property type="entry name" value="ADP-RIBOSYLATION FACTOR-BINDING PROTEIN GGA2"/>
    <property type="match status" value="1"/>
</dbReference>
<dbReference type="eggNOG" id="KOG1149">
    <property type="taxonomic scope" value="Eukaryota"/>
</dbReference>
<dbReference type="GO" id="GO:0006412">
    <property type="term" value="P:translation"/>
    <property type="evidence" value="ECO:0007669"/>
    <property type="project" value="UniProtKB-KW"/>
</dbReference>
<dbReference type="GO" id="GO:0043039">
    <property type="term" value="P:tRNA aminoacylation"/>
    <property type="evidence" value="ECO:0007669"/>
    <property type="project" value="InterPro"/>
</dbReference>
<evidence type="ECO:0000256" key="6">
    <source>
        <dbReference type="ARBA" id="ARBA00022741"/>
    </source>
</evidence>
<dbReference type="CDD" id="cd14239">
    <property type="entry name" value="GAT_GGA1_GGA2"/>
    <property type="match status" value="1"/>
</dbReference>
<dbReference type="Pfam" id="PF03127">
    <property type="entry name" value="GAT"/>
    <property type="match status" value="1"/>
</dbReference>
<dbReference type="InterPro" id="IPR013041">
    <property type="entry name" value="Clathrin_app_Ig-like_sf"/>
</dbReference>
<dbReference type="GO" id="GO:0031901">
    <property type="term" value="C:early endosome membrane"/>
    <property type="evidence" value="ECO:0007669"/>
    <property type="project" value="UniProtKB-SubCell"/>
</dbReference>
<dbReference type="STRING" id="8469.M7C8M9"/>
<evidence type="ECO:0000313" key="19">
    <source>
        <dbReference type="EMBL" id="EMP36932.1"/>
    </source>
</evidence>
<dbReference type="InterPro" id="IPR041198">
    <property type="entry name" value="GGA_N-GAT"/>
</dbReference>
<dbReference type="InterPro" id="IPR027422">
    <property type="entry name" value="GGA1-3"/>
</dbReference>
<evidence type="ECO:0000256" key="1">
    <source>
        <dbReference type="ARBA" id="ARBA00004150"/>
    </source>
</evidence>
<keyword evidence="9" id="KW-0832">Ubl conjugation</keyword>
<dbReference type="SUPFAM" id="SSF48163">
    <property type="entry name" value="An anticodon-binding domain of class I aminoacyl-tRNA synthetases"/>
    <property type="match status" value="1"/>
</dbReference>
<dbReference type="InterPro" id="IPR014729">
    <property type="entry name" value="Rossmann-like_a/b/a_fold"/>
</dbReference>
<dbReference type="SUPFAM" id="SSF52374">
    <property type="entry name" value="Nucleotidylyl transferase"/>
    <property type="match status" value="1"/>
</dbReference>
<evidence type="ECO:0000256" key="10">
    <source>
        <dbReference type="ARBA" id="ARBA00022917"/>
    </source>
</evidence>
<evidence type="ECO:0000256" key="7">
    <source>
        <dbReference type="ARBA" id="ARBA00022753"/>
    </source>
</evidence>
<accession>M7C8M9</accession>
<evidence type="ECO:0000259" key="17">
    <source>
        <dbReference type="PROSITE" id="PS50180"/>
    </source>
</evidence>
<comment type="similarity">
    <text evidence="15">Belongs to the class-I aminoacyl-tRNA synthetase family.</text>
</comment>
<dbReference type="Gene3D" id="2.60.40.1230">
    <property type="match status" value="1"/>
</dbReference>
<dbReference type="GO" id="GO:0005524">
    <property type="term" value="F:ATP binding"/>
    <property type="evidence" value="ECO:0007669"/>
    <property type="project" value="UniProtKB-KW"/>
</dbReference>
<evidence type="ECO:0000256" key="15">
    <source>
        <dbReference type="RuleBase" id="RU363037"/>
    </source>
</evidence>
<dbReference type="PROSITE" id="PS50909">
    <property type="entry name" value="GAT"/>
    <property type="match status" value="1"/>
</dbReference>
<dbReference type="Gene3D" id="1.20.58.160">
    <property type="match status" value="1"/>
</dbReference>
<evidence type="ECO:0000256" key="8">
    <source>
        <dbReference type="ARBA" id="ARBA00022840"/>
    </source>
</evidence>
<organism evidence="19 20">
    <name type="scientific">Chelonia mydas</name>
    <name type="common">Green sea-turtle</name>
    <name type="synonym">Chelonia agassizi</name>
    <dbReference type="NCBI Taxonomy" id="8469"/>
    <lineage>
        <taxon>Eukaryota</taxon>
        <taxon>Metazoa</taxon>
        <taxon>Chordata</taxon>
        <taxon>Craniata</taxon>
        <taxon>Vertebrata</taxon>
        <taxon>Euteleostomi</taxon>
        <taxon>Archelosauria</taxon>
        <taxon>Testudinata</taxon>
        <taxon>Testudines</taxon>
        <taxon>Cryptodira</taxon>
        <taxon>Durocryptodira</taxon>
        <taxon>Americhelydia</taxon>
        <taxon>Chelonioidea</taxon>
        <taxon>Cheloniidae</taxon>
        <taxon>Chelonia</taxon>
    </lineage>
</organism>
<evidence type="ECO:0000256" key="11">
    <source>
        <dbReference type="ARBA" id="ARBA00022927"/>
    </source>
</evidence>